<sequence length="52" mass="5960">MALTIKSIPVLKDKEAKEFIKSADKSALKVKKVDFRRELKKANEILKKAKMT</sequence>
<dbReference type="KEGG" id="bbd:Belba_2528"/>
<evidence type="ECO:0000313" key="1">
    <source>
        <dbReference type="EMBL" id="AFL85081.1"/>
    </source>
</evidence>
<name>I3Z763_BELBD</name>
<reference evidence="2" key="1">
    <citation type="submission" date="2012-06" db="EMBL/GenBank/DDBJ databases">
        <title>The complete genome of Belliella baltica DSM 15883.</title>
        <authorList>
            <person name="Lucas S."/>
            <person name="Copeland A."/>
            <person name="Lapidus A."/>
            <person name="Goodwin L."/>
            <person name="Pitluck S."/>
            <person name="Peters L."/>
            <person name="Mikhailova N."/>
            <person name="Davenport K."/>
            <person name="Kyrpides N."/>
            <person name="Mavromatis K."/>
            <person name="Pagani I."/>
            <person name="Ivanova N."/>
            <person name="Ovchinnikova G."/>
            <person name="Zeytun A."/>
            <person name="Detter J.C."/>
            <person name="Han C."/>
            <person name="Land M."/>
            <person name="Hauser L."/>
            <person name="Markowitz V."/>
            <person name="Cheng J.-F."/>
            <person name="Hugenholtz P."/>
            <person name="Woyke T."/>
            <person name="Wu D."/>
            <person name="Tindall B."/>
            <person name="Pomrenke H."/>
            <person name="Brambilla E."/>
            <person name="Klenk H.-P."/>
            <person name="Eisen J.A."/>
        </authorList>
    </citation>
    <scope>NUCLEOTIDE SEQUENCE [LARGE SCALE GENOMIC DNA]</scope>
    <source>
        <strain evidence="2">DSM 15883 / CIP 108006 / LMG 21964 / BA134</strain>
    </source>
</reference>
<dbReference type="AlphaFoldDB" id="I3Z763"/>
<gene>
    <name evidence="1" type="ordered locus">Belba_2528</name>
</gene>
<organism evidence="1 2">
    <name type="scientific">Belliella baltica (strain DSM 15883 / CIP 108006 / LMG 21964 / BA134)</name>
    <dbReference type="NCBI Taxonomy" id="866536"/>
    <lineage>
        <taxon>Bacteria</taxon>
        <taxon>Pseudomonadati</taxon>
        <taxon>Bacteroidota</taxon>
        <taxon>Cytophagia</taxon>
        <taxon>Cytophagales</taxon>
        <taxon>Cyclobacteriaceae</taxon>
        <taxon>Belliella</taxon>
    </lineage>
</organism>
<proteinExistence type="predicted"/>
<dbReference type="HOGENOM" id="CLU_212510_0_0_10"/>
<dbReference type="STRING" id="866536.Belba_2528"/>
<evidence type="ECO:0000313" key="2">
    <source>
        <dbReference type="Proteomes" id="UP000006050"/>
    </source>
</evidence>
<dbReference type="EMBL" id="CP003281">
    <property type="protein sequence ID" value="AFL85081.1"/>
    <property type="molecule type" value="Genomic_DNA"/>
</dbReference>
<dbReference type="Proteomes" id="UP000006050">
    <property type="component" value="Chromosome"/>
</dbReference>
<protein>
    <submittedName>
        <fullName evidence="1">Uncharacterized protein</fullName>
    </submittedName>
</protein>
<dbReference type="RefSeq" id="WP_014773037.1">
    <property type="nucleotide sequence ID" value="NC_018010.1"/>
</dbReference>
<keyword evidence="2" id="KW-1185">Reference proteome</keyword>
<accession>I3Z763</accession>